<dbReference type="GeneID" id="54403003"/>
<accession>A0A6A6AJR5</accession>
<dbReference type="AlphaFoldDB" id="A0A6A6AJR5"/>
<name>A0A6A6AJR5_9PLEO</name>
<proteinExistence type="predicted"/>
<dbReference type="RefSeq" id="XP_033525541.1">
    <property type="nucleotide sequence ID" value="XM_033662571.1"/>
</dbReference>
<evidence type="ECO:0000313" key="1">
    <source>
        <dbReference type="EMBL" id="KAF2131154.1"/>
    </source>
</evidence>
<organism evidence="1 2">
    <name type="scientific">Dothidotthia symphoricarpi CBS 119687</name>
    <dbReference type="NCBI Taxonomy" id="1392245"/>
    <lineage>
        <taxon>Eukaryota</taxon>
        <taxon>Fungi</taxon>
        <taxon>Dikarya</taxon>
        <taxon>Ascomycota</taxon>
        <taxon>Pezizomycotina</taxon>
        <taxon>Dothideomycetes</taxon>
        <taxon>Pleosporomycetidae</taxon>
        <taxon>Pleosporales</taxon>
        <taxon>Dothidotthiaceae</taxon>
        <taxon>Dothidotthia</taxon>
    </lineage>
</organism>
<reference evidence="1" key="1">
    <citation type="journal article" date="2020" name="Stud. Mycol.">
        <title>101 Dothideomycetes genomes: a test case for predicting lifestyles and emergence of pathogens.</title>
        <authorList>
            <person name="Haridas S."/>
            <person name="Albert R."/>
            <person name="Binder M."/>
            <person name="Bloem J."/>
            <person name="Labutti K."/>
            <person name="Salamov A."/>
            <person name="Andreopoulos B."/>
            <person name="Baker S."/>
            <person name="Barry K."/>
            <person name="Bills G."/>
            <person name="Bluhm B."/>
            <person name="Cannon C."/>
            <person name="Castanera R."/>
            <person name="Culley D."/>
            <person name="Daum C."/>
            <person name="Ezra D."/>
            <person name="Gonzalez J."/>
            <person name="Henrissat B."/>
            <person name="Kuo A."/>
            <person name="Liang C."/>
            <person name="Lipzen A."/>
            <person name="Lutzoni F."/>
            <person name="Magnuson J."/>
            <person name="Mondo S."/>
            <person name="Nolan M."/>
            <person name="Ohm R."/>
            <person name="Pangilinan J."/>
            <person name="Park H.-J."/>
            <person name="Ramirez L."/>
            <person name="Alfaro M."/>
            <person name="Sun H."/>
            <person name="Tritt A."/>
            <person name="Yoshinaga Y."/>
            <person name="Zwiers L.-H."/>
            <person name="Turgeon B."/>
            <person name="Goodwin S."/>
            <person name="Spatafora J."/>
            <person name="Crous P."/>
            <person name="Grigoriev I."/>
        </authorList>
    </citation>
    <scope>NUCLEOTIDE SEQUENCE</scope>
    <source>
        <strain evidence="1">CBS 119687</strain>
    </source>
</reference>
<sequence>MSIVNHVSPLEMPSESCLTLPLLLHLHDEFPPSNPTVDLQLRHSPRSKIVNTKSLTDEDIPSAYPNSTKCFPDYRSADKYHATKSNLRVFAVLSQRKGGRLRKDMASHKVLEMGKTSTYVVAAMAQPRSLRGDVGGRWWWGNWRRISSPSVDKHRHHTGGVRHNLPLGEYLVPWKPIGKRYTIPTLDM</sequence>
<protein>
    <submittedName>
        <fullName evidence="1">Uncharacterized protein</fullName>
    </submittedName>
</protein>
<dbReference type="EMBL" id="ML977503">
    <property type="protein sequence ID" value="KAF2131154.1"/>
    <property type="molecule type" value="Genomic_DNA"/>
</dbReference>
<gene>
    <name evidence="1" type="ORF">P153DRAFT_211922</name>
</gene>
<keyword evidence="2" id="KW-1185">Reference proteome</keyword>
<dbReference type="Proteomes" id="UP000799771">
    <property type="component" value="Unassembled WGS sequence"/>
</dbReference>
<evidence type="ECO:0000313" key="2">
    <source>
        <dbReference type="Proteomes" id="UP000799771"/>
    </source>
</evidence>